<dbReference type="AlphaFoldDB" id="I4D1R7"/>
<keyword evidence="6 7" id="KW-0472">Membrane</keyword>
<gene>
    <name evidence="9" type="ordered locus">Desaci_0680</name>
</gene>
<dbReference type="Gene3D" id="2.60.40.10">
    <property type="entry name" value="Immunoglobulins"/>
    <property type="match status" value="1"/>
</dbReference>
<accession>I4D1R7</accession>
<reference evidence="9 10" key="1">
    <citation type="journal article" date="2012" name="J. Bacteriol.">
        <title>Complete genome sequences of Desulfosporosinus orientis DSM765T, Desulfosporosinus youngiae DSM17734T, Desulfosporosinus meridiei DSM13257T, and Desulfosporosinus acidiphilus DSM22704T.</title>
        <authorList>
            <person name="Pester M."/>
            <person name="Brambilla E."/>
            <person name="Alazard D."/>
            <person name="Rattei T."/>
            <person name="Weinmaier T."/>
            <person name="Han J."/>
            <person name="Lucas S."/>
            <person name="Lapidus A."/>
            <person name="Cheng J.F."/>
            <person name="Goodwin L."/>
            <person name="Pitluck S."/>
            <person name="Peters L."/>
            <person name="Ovchinnikova G."/>
            <person name="Teshima H."/>
            <person name="Detter J.C."/>
            <person name="Han C.S."/>
            <person name="Tapia R."/>
            <person name="Land M.L."/>
            <person name="Hauser L."/>
            <person name="Kyrpides N.C."/>
            <person name="Ivanova N.N."/>
            <person name="Pagani I."/>
            <person name="Huntmann M."/>
            <person name="Wei C.L."/>
            <person name="Davenport K.W."/>
            <person name="Daligault H."/>
            <person name="Chain P.S."/>
            <person name="Chen A."/>
            <person name="Mavromatis K."/>
            <person name="Markowitz V."/>
            <person name="Szeto E."/>
            <person name="Mikhailova N."/>
            <person name="Pati A."/>
            <person name="Wagner M."/>
            <person name="Woyke T."/>
            <person name="Ollivier B."/>
            <person name="Klenk H.P."/>
            <person name="Spring S."/>
            <person name="Loy A."/>
        </authorList>
    </citation>
    <scope>NUCLEOTIDE SEQUENCE [LARGE SCALE GENOMIC DNA]</scope>
    <source>
        <strain evidence="10">DSM 22704 / JCM 16185 / SJ4</strain>
    </source>
</reference>
<keyword evidence="4 7" id="KW-0812">Transmembrane</keyword>
<dbReference type="InterPro" id="IPR014756">
    <property type="entry name" value="Ig_E-set"/>
</dbReference>
<evidence type="ECO:0000259" key="8">
    <source>
        <dbReference type="Pfam" id="PF00884"/>
    </source>
</evidence>
<evidence type="ECO:0000313" key="10">
    <source>
        <dbReference type="Proteomes" id="UP000002892"/>
    </source>
</evidence>
<dbReference type="Gene3D" id="3.40.720.10">
    <property type="entry name" value="Alkaline Phosphatase, subunit A"/>
    <property type="match status" value="1"/>
</dbReference>
<dbReference type="eggNOG" id="COG1368">
    <property type="taxonomic scope" value="Bacteria"/>
</dbReference>
<protein>
    <submittedName>
        <fullName evidence="9">Phosphoglycerol transferase family protein, alkaline phosphatase superfamily</fullName>
    </submittedName>
</protein>
<dbReference type="SUPFAM" id="SSF81296">
    <property type="entry name" value="E set domains"/>
    <property type="match status" value="1"/>
</dbReference>
<evidence type="ECO:0000256" key="6">
    <source>
        <dbReference type="ARBA" id="ARBA00023136"/>
    </source>
</evidence>
<dbReference type="InterPro" id="IPR050448">
    <property type="entry name" value="OpgB/LTA_synthase_biosynth"/>
</dbReference>
<proteinExistence type="predicted"/>
<evidence type="ECO:0000313" key="9">
    <source>
        <dbReference type="EMBL" id="AFM39741.1"/>
    </source>
</evidence>
<name>I4D1R7_DESAJ</name>
<keyword evidence="9" id="KW-0808">Transferase</keyword>
<dbReference type="Pfam" id="PF00884">
    <property type="entry name" value="Sulfatase"/>
    <property type="match status" value="1"/>
</dbReference>
<dbReference type="InterPro" id="IPR017850">
    <property type="entry name" value="Alkaline_phosphatase_core_sf"/>
</dbReference>
<dbReference type="RefSeq" id="WP_014825753.1">
    <property type="nucleotide sequence ID" value="NC_018068.1"/>
</dbReference>
<dbReference type="PANTHER" id="PTHR47371:SF3">
    <property type="entry name" value="PHOSPHOGLYCEROL TRANSFERASE I"/>
    <property type="match status" value="1"/>
</dbReference>
<dbReference type="HOGENOM" id="CLU_014385_3_2_9"/>
<keyword evidence="3" id="KW-1003">Cell membrane</keyword>
<keyword evidence="10" id="KW-1185">Reference proteome</keyword>
<feature type="transmembrane region" description="Helical" evidence="7">
    <location>
        <begin position="50"/>
        <end position="67"/>
    </location>
</feature>
<dbReference type="OrthoDB" id="243547at2"/>
<evidence type="ECO:0000256" key="4">
    <source>
        <dbReference type="ARBA" id="ARBA00022692"/>
    </source>
</evidence>
<sequence length="685" mass="77362">MFKPTFKFFTKNKPLVIAVVPLIALLALEGFSNGSLIKAITWIRSYPSEFFLSYILMFGIINIFYILPKRAYLVIATIFLSLFSCLGFISQQKLKVKGDPLLPSDFLLAKEAIGISDHFRNVFVVLGILLAVTVALVRLILKHIARERKQRYSSIVFVSSFLVVFVFYSFFNSIQNVFALQLISYSQSLNYQQNGTMLGFLMDTEYLKIAKPSNYQESTINDIIQKNTPSYPVNADFKPNIIFVMSEAFWDPTLMKNVSFSQDPIPFFHSLQKSQTSGTMLSAVYGGGTANTEFEALTGFSTQFLPNGSIAYDQYVNRPLEALPTILSRQGYATSAIHTYDDWFYSRDKVYQQEGFDKFISKEFLNNPEYKGPYIRDTVLTQQILNQVKETNKPDFIYSVSMQDHGPYDTTEDPGNTIKASSANLSPDSQAILDNYANRISDVDQSLKQLIDGLKQINQPTMVIFYGDHLPMLGDNYSVYKEAGFIENGNTYQDYLNLHSVPFVTWNNFSTTVHHNLNLSANFMGTFALQLAQKSGSPMTDLLSNLMQNGTDIIINKDYWNAANIPANTFADYESLQYDLLFGKEYSYDILPDHRPPSKTNYIQGDALPTVADVIPSEGSLIIEGNNFVENDKVYLNGKEVKTTYLNPNSLSIDLPESLVKATIQVKLSDSRNKVISKSNVYKNN</sequence>
<dbReference type="PANTHER" id="PTHR47371">
    <property type="entry name" value="LIPOTEICHOIC ACID SYNTHASE"/>
    <property type="match status" value="1"/>
</dbReference>
<dbReference type="EMBL" id="CP003639">
    <property type="protein sequence ID" value="AFM39741.1"/>
    <property type="molecule type" value="Genomic_DNA"/>
</dbReference>
<organism evidence="9 10">
    <name type="scientific">Desulfosporosinus acidiphilus (strain DSM 22704 / JCM 16185 / SJ4)</name>
    <dbReference type="NCBI Taxonomy" id="646529"/>
    <lineage>
        <taxon>Bacteria</taxon>
        <taxon>Bacillati</taxon>
        <taxon>Bacillota</taxon>
        <taxon>Clostridia</taxon>
        <taxon>Eubacteriales</taxon>
        <taxon>Desulfitobacteriaceae</taxon>
        <taxon>Desulfosporosinus</taxon>
    </lineage>
</organism>
<feature type="transmembrane region" description="Helical" evidence="7">
    <location>
        <begin position="153"/>
        <end position="171"/>
    </location>
</feature>
<dbReference type="InterPro" id="IPR000917">
    <property type="entry name" value="Sulfatase_N"/>
</dbReference>
<evidence type="ECO:0000256" key="1">
    <source>
        <dbReference type="ARBA" id="ARBA00004651"/>
    </source>
</evidence>
<evidence type="ECO:0000256" key="2">
    <source>
        <dbReference type="ARBA" id="ARBA00004936"/>
    </source>
</evidence>
<feature type="domain" description="Sulfatase N-terminal" evidence="8">
    <location>
        <begin position="239"/>
        <end position="528"/>
    </location>
</feature>
<keyword evidence="5 7" id="KW-1133">Transmembrane helix</keyword>
<feature type="transmembrane region" description="Helical" evidence="7">
    <location>
        <begin position="122"/>
        <end position="141"/>
    </location>
</feature>
<evidence type="ECO:0000256" key="3">
    <source>
        <dbReference type="ARBA" id="ARBA00022475"/>
    </source>
</evidence>
<dbReference type="CDD" id="cd16015">
    <property type="entry name" value="LTA_synthase"/>
    <property type="match status" value="1"/>
</dbReference>
<evidence type="ECO:0000256" key="5">
    <source>
        <dbReference type="ARBA" id="ARBA00022989"/>
    </source>
</evidence>
<dbReference type="STRING" id="646529.Desaci_0680"/>
<dbReference type="SUPFAM" id="SSF53649">
    <property type="entry name" value="Alkaline phosphatase-like"/>
    <property type="match status" value="1"/>
</dbReference>
<dbReference type="Proteomes" id="UP000002892">
    <property type="component" value="Chromosome"/>
</dbReference>
<comment type="pathway">
    <text evidence="2">Cell wall biogenesis; lipoteichoic acid biosynthesis.</text>
</comment>
<dbReference type="KEGG" id="dai:Desaci_0680"/>
<dbReference type="InterPro" id="IPR013783">
    <property type="entry name" value="Ig-like_fold"/>
</dbReference>
<dbReference type="GO" id="GO:0005886">
    <property type="term" value="C:plasma membrane"/>
    <property type="evidence" value="ECO:0007669"/>
    <property type="project" value="UniProtKB-SubCell"/>
</dbReference>
<comment type="subcellular location">
    <subcellularLocation>
        <location evidence="1">Cell membrane</location>
        <topology evidence="1">Multi-pass membrane protein</topology>
    </subcellularLocation>
</comment>
<evidence type="ECO:0000256" key="7">
    <source>
        <dbReference type="SAM" id="Phobius"/>
    </source>
</evidence>
<dbReference type="GO" id="GO:0016740">
    <property type="term" value="F:transferase activity"/>
    <property type="evidence" value="ECO:0007669"/>
    <property type="project" value="UniProtKB-KW"/>
</dbReference>